<keyword evidence="4" id="KW-1185">Reference proteome</keyword>
<accession>A0ABR8WZM7</accession>
<feature type="transmembrane region" description="Helical" evidence="2">
    <location>
        <begin position="238"/>
        <end position="260"/>
    </location>
</feature>
<keyword evidence="2" id="KW-0472">Membrane</keyword>
<feature type="transmembrane region" description="Helical" evidence="2">
    <location>
        <begin position="6"/>
        <end position="28"/>
    </location>
</feature>
<comment type="caution">
    <text evidence="3">The sequence shown here is derived from an EMBL/GenBank/DDBJ whole genome shotgun (WGS) entry which is preliminary data.</text>
</comment>
<dbReference type="EMBL" id="JACSPM010000001">
    <property type="protein sequence ID" value="MBD8022464.1"/>
    <property type="molecule type" value="Genomic_DNA"/>
</dbReference>
<name>A0ABR8WZM7_9MICO</name>
<organism evidence="3 4">
    <name type="scientific">Microbacterium gallinarum</name>
    <dbReference type="NCBI Taxonomy" id="2762209"/>
    <lineage>
        <taxon>Bacteria</taxon>
        <taxon>Bacillati</taxon>
        <taxon>Actinomycetota</taxon>
        <taxon>Actinomycetes</taxon>
        <taxon>Micrococcales</taxon>
        <taxon>Microbacteriaceae</taxon>
        <taxon>Microbacterium</taxon>
    </lineage>
</organism>
<evidence type="ECO:0000256" key="2">
    <source>
        <dbReference type="SAM" id="Phobius"/>
    </source>
</evidence>
<dbReference type="RefSeq" id="WP_191763925.1">
    <property type="nucleotide sequence ID" value="NZ_JACSPM010000001.1"/>
</dbReference>
<feature type="transmembrane region" description="Helical" evidence="2">
    <location>
        <begin position="194"/>
        <end position="226"/>
    </location>
</feature>
<keyword evidence="2" id="KW-0812">Transmembrane</keyword>
<feature type="transmembrane region" description="Helical" evidence="2">
    <location>
        <begin position="124"/>
        <end position="147"/>
    </location>
</feature>
<reference evidence="3 4" key="1">
    <citation type="submission" date="2020-08" db="EMBL/GenBank/DDBJ databases">
        <title>A Genomic Blueprint of the Chicken Gut Microbiome.</title>
        <authorList>
            <person name="Gilroy R."/>
            <person name="Ravi A."/>
            <person name="Getino M."/>
            <person name="Pursley I."/>
            <person name="Horton D.L."/>
            <person name="Alikhan N.-F."/>
            <person name="Baker D."/>
            <person name="Gharbi K."/>
            <person name="Hall N."/>
            <person name="Watson M."/>
            <person name="Adriaenssens E.M."/>
            <person name="Foster-Nyarko E."/>
            <person name="Jarju S."/>
            <person name="Secka A."/>
            <person name="Antonio M."/>
            <person name="Oren A."/>
            <person name="Chaudhuri R."/>
            <person name="La Ragione R.M."/>
            <person name="Hildebrand F."/>
            <person name="Pallen M.J."/>
        </authorList>
    </citation>
    <scope>NUCLEOTIDE SEQUENCE [LARGE SCALE GENOMIC DNA]</scope>
    <source>
        <strain evidence="3 4">Sa1CUA4</strain>
    </source>
</reference>
<gene>
    <name evidence="3" type="ORF">H9622_02530</name>
</gene>
<evidence type="ECO:0000256" key="1">
    <source>
        <dbReference type="SAM" id="MobiDB-lite"/>
    </source>
</evidence>
<dbReference type="PANTHER" id="PTHR31272:SF4">
    <property type="entry name" value="CYTOCHROME C-TYPE BIOGENESIS PROTEIN HI_1454-RELATED"/>
    <property type="match status" value="1"/>
</dbReference>
<feature type="transmembrane region" description="Helical" evidence="2">
    <location>
        <begin position="272"/>
        <end position="293"/>
    </location>
</feature>
<keyword evidence="2" id="KW-1133">Transmembrane helix</keyword>
<sequence>MTPADLVAGGSLFVAVPIAILAGLLSFLSPCVLPLVPGYLGFIGGAVSARPASVPASARASVRASARSASNGRANPALSGDSGAETPEFPDRLTAATATAASAGAAAAGTTDAPEPEAPTRGKLLLGVLLFIAGFTLVFVSVATLGGTLGRFFIEYADLITRVLGVVVIAMGLVFIGVFGLAQRIARPQVRGSLGLIGAPLLGIALGIGWAPCIGPTLAVILAMAFDSGSAARAATLGLAYSLGLGIPFILLTLGFGWATRSVTFVRRHIRVVNLVGGALLIVLGVLMVTGVWTQLMASLQGVFANVPLPL</sequence>
<proteinExistence type="predicted"/>
<dbReference type="PANTHER" id="PTHR31272">
    <property type="entry name" value="CYTOCHROME C-TYPE BIOGENESIS PROTEIN HI_1454-RELATED"/>
    <property type="match status" value="1"/>
</dbReference>
<dbReference type="InterPro" id="IPR051790">
    <property type="entry name" value="Cytochrome_c-biogenesis_DsbD"/>
</dbReference>
<protein>
    <submittedName>
        <fullName evidence="3">Cytochrome c biogenesis protein CcdA</fullName>
    </submittedName>
</protein>
<feature type="compositionally biased region" description="Low complexity" evidence="1">
    <location>
        <begin position="65"/>
        <end position="77"/>
    </location>
</feature>
<feature type="region of interest" description="Disordered" evidence="1">
    <location>
        <begin position="65"/>
        <end position="84"/>
    </location>
</feature>
<feature type="transmembrane region" description="Helical" evidence="2">
    <location>
        <begin position="159"/>
        <end position="182"/>
    </location>
</feature>
<dbReference type="Proteomes" id="UP000602532">
    <property type="component" value="Unassembled WGS sequence"/>
</dbReference>
<evidence type="ECO:0000313" key="4">
    <source>
        <dbReference type="Proteomes" id="UP000602532"/>
    </source>
</evidence>
<evidence type="ECO:0000313" key="3">
    <source>
        <dbReference type="EMBL" id="MBD8022464.1"/>
    </source>
</evidence>